<keyword evidence="1" id="KW-1133">Transmembrane helix</keyword>
<dbReference type="OrthoDB" id="9949099at2"/>
<feature type="transmembrane region" description="Helical" evidence="1">
    <location>
        <begin position="116"/>
        <end position="143"/>
    </location>
</feature>
<keyword evidence="3" id="KW-1185">Reference proteome</keyword>
<name>A0A1L9B678_9BACT</name>
<feature type="transmembrane region" description="Helical" evidence="1">
    <location>
        <begin position="87"/>
        <end position="104"/>
    </location>
</feature>
<dbReference type="Proteomes" id="UP000182229">
    <property type="component" value="Unassembled WGS sequence"/>
</dbReference>
<evidence type="ECO:0000313" key="2">
    <source>
        <dbReference type="EMBL" id="OJH37723.1"/>
    </source>
</evidence>
<gene>
    <name evidence="2" type="ORF">BON30_26395</name>
</gene>
<protein>
    <submittedName>
        <fullName evidence="2">Uncharacterized protein</fullName>
    </submittedName>
</protein>
<sequence length="149" mass="16016">MSFVFFFFKVFVFNVLFSKLLGLALTPLVKRAVSEQPTAGTGAPQKLSSPDVNVFVLLLVPCFLQGLIVAAALGLSLQSHPDAWRPLWYLVGVGSFFPVSLAAYPKDDTRARTGQVLGYLGSLAGYILASIWPGVVPGVLLYVSRVLAV</sequence>
<keyword evidence="1" id="KW-0812">Transmembrane</keyword>
<evidence type="ECO:0000256" key="1">
    <source>
        <dbReference type="SAM" id="Phobius"/>
    </source>
</evidence>
<proteinExistence type="predicted"/>
<reference evidence="2 3" key="2">
    <citation type="submission" date="2016-12" db="EMBL/GenBank/DDBJ databases">
        <title>Draft Genome Sequence of Cystobacter ferrugineus Strain Cbfe23.</title>
        <authorList>
            <person name="Akbar S."/>
            <person name="Dowd S.E."/>
            <person name="Stevens D.C."/>
        </authorList>
    </citation>
    <scope>NUCLEOTIDE SEQUENCE [LARGE SCALE GENOMIC DNA]</scope>
    <source>
        <strain evidence="2 3">Cbfe23</strain>
    </source>
</reference>
<dbReference type="STRING" id="83449.BON30_26395"/>
<evidence type="ECO:0000313" key="3">
    <source>
        <dbReference type="Proteomes" id="UP000182229"/>
    </source>
</evidence>
<reference evidence="3" key="1">
    <citation type="submission" date="2016-11" db="EMBL/GenBank/DDBJ databases">
        <authorList>
            <person name="Shukria A."/>
            <person name="Stevens D.C."/>
        </authorList>
    </citation>
    <scope>NUCLEOTIDE SEQUENCE [LARGE SCALE GENOMIC DNA]</scope>
    <source>
        <strain evidence="3">Cbfe23</strain>
    </source>
</reference>
<keyword evidence="1" id="KW-0472">Membrane</keyword>
<feature type="transmembrane region" description="Helical" evidence="1">
    <location>
        <begin position="54"/>
        <end position="75"/>
    </location>
</feature>
<comment type="caution">
    <text evidence="2">The sequence shown here is derived from an EMBL/GenBank/DDBJ whole genome shotgun (WGS) entry which is preliminary data.</text>
</comment>
<organism evidence="2 3">
    <name type="scientific">Cystobacter ferrugineus</name>
    <dbReference type="NCBI Taxonomy" id="83449"/>
    <lineage>
        <taxon>Bacteria</taxon>
        <taxon>Pseudomonadati</taxon>
        <taxon>Myxococcota</taxon>
        <taxon>Myxococcia</taxon>
        <taxon>Myxococcales</taxon>
        <taxon>Cystobacterineae</taxon>
        <taxon>Archangiaceae</taxon>
        <taxon>Cystobacter</taxon>
    </lineage>
</organism>
<dbReference type="AlphaFoldDB" id="A0A1L9B678"/>
<dbReference type="EMBL" id="MPIN01000007">
    <property type="protein sequence ID" value="OJH37723.1"/>
    <property type="molecule type" value="Genomic_DNA"/>
</dbReference>
<dbReference type="RefSeq" id="WP_071901188.1">
    <property type="nucleotide sequence ID" value="NZ_MPIN01000007.1"/>
</dbReference>
<feature type="transmembrane region" description="Helical" evidence="1">
    <location>
        <begin position="6"/>
        <end position="29"/>
    </location>
</feature>
<accession>A0A1L9B678</accession>